<dbReference type="AlphaFoldDB" id="A0A2P8DCY7"/>
<dbReference type="EMBL" id="PYGD01000001">
    <property type="protein sequence ID" value="PSK95076.1"/>
    <property type="molecule type" value="Genomic_DNA"/>
</dbReference>
<proteinExistence type="predicted"/>
<gene>
    <name evidence="1" type="ORF">B0I18_1011240</name>
</gene>
<name>A0A2P8DCY7_9BACT</name>
<organism evidence="1 2">
    <name type="scientific">Taibaiella chishuiensis</name>
    <dbReference type="NCBI Taxonomy" id="1434707"/>
    <lineage>
        <taxon>Bacteria</taxon>
        <taxon>Pseudomonadati</taxon>
        <taxon>Bacteroidota</taxon>
        <taxon>Chitinophagia</taxon>
        <taxon>Chitinophagales</taxon>
        <taxon>Chitinophagaceae</taxon>
        <taxon>Taibaiella</taxon>
    </lineage>
</organism>
<evidence type="ECO:0000313" key="2">
    <source>
        <dbReference type="Proteomes" id="UP000240572"/>
    </source>
</evidence>
<reference evidence="1 2" key="1">
    <citation type="submission" date="2018-03" db="EMBL/GenBank/DDBJ databases">
        <title>Genomic Encyclopedia of Type Strains, Phase III (KMG-III): the genomes of soil and plant-associated and newly described type strains.</title>
        <authorList>
            <person name="Whitman W."/>
        </authorList>
    </citation>
    <scope>NUCLEOTIDE SEQUENCE [LARGE SCALE GENOMIC DNA]</scope>
    <source>
        <strain evidence="1 2">CGMCC 1.12700</strain>
    </source>
</reference>
<keyword evidence="2" id="KW-1185">Reference proteome</keyword>
<sequence>MAIRHSLSGRTEDFMRALAEIARYKSNNQWQQALDLIGEHSDPVLWSGDEDDVLLRDKSKREAIEFQLKLKFQEIGVLKSTGAEYRQKAQQLAAFTDRFLAAHADTFFMELSNLRAQLDA</sequence>
<evidence type="ECO:0000313" key="1">
    <source>
        <dbReference type="EMBL" id="PSK95076.1"/>
    </source>
</evidence>
<accession>A0A2P8DCY7</accession>
<dbReference type="RefSeq" id="WP_106521748.1">
    <property type="nucleotide sequence ID" value="NZ_PYGD01000001.1"/>
</dbReference>
<protein>
    <submittedName>
        <fullName evidence="1">Uncharacterized protein</fullName>
    </submittedName>
</protein>
<dbReference type="Proteomes" id="UP000240572">
    <property type="component" value="Unassembled WGS sequence"/>
</dbReference>
<comment type="caution">
    <text evidence="1">The sequence shown here is derived from an EMBL/GenBank/DDBJ whole genome shotgun (WGS) entry which is preliminary data.</text>
</comment>